<keyword evidence="1" id="KW-1133">Transmembrane helix</keyword>
<evidence type="ECO:0000256" key="1">
    <source>
        <dbReference type="SAM" id="Phobius"/>
    </source>
</evidence>
<protein>
    <submittedName>
        <fullName evidence="2">Uncharacterized protein</fullName>
    </submittedName>
</protein>
<accession>A0A0A9B4M4</accession>
<feature type="transmembrane region" description="Helical" evidence="1">
    <location>
        <begin position="27"/>
        <end position="45"/>
    </location>
</feature>
<sequence>MYLMTYYFYLVVSTVVLSRLRKKNCSVTFSCLSCLNFGLFVLFVLH</sequence>
<organism evidence="2">
    <name type="scientific">Arundo donax</name>
    <name type="common">Giant reed</name>
    <name type="synonym">Donax arundinaceus</name>
    <dbReference type="NCBI Taxonomy" id="35708"/>
    <lineage>
        <taxon>Eukaryota</taxon>
        <taxon>Viridiplantae</taxon>
        <taxon>Streptophyta</taxon>
        <taxon>Embryophyta</taxon>
        <taxon>Tracheophyta</taxon>
        <taxon>Spermatophyta</taxon>
        <taxon>Magnoliopsida</taxon>
        <taxon>Liliopsida</taxon>
        <taxon>Poales</taxon>
        <taxon>Poaceae</taxon>
        <taxon>PACMAD clade</taxon>
        <taxon>Arundinoideae</taxon>
        <taxon>Arundineae</taxon>
        <taxon>Arundo</taxon>
    </lineage>
</organism>
<dbReference type="EMBL" id="GBRH01239564">
    <property type="protein sequence ID" value="JAD58331.1"/>
    <property type="molecule type" value="Transcribed_RNA"/>
</dbReference>
<proteinExistence type="predicted"/>
<evidence type="ECO:0000313" key="2">
    <source>
        <dbReference type="EMBL" id="JAD58331.1"/>
    </source>
</evidence>
<reference evidence="2" key="1">
    <citation type="submission" date="2014-09" db="EMBL/GenBank/DDBJ databases">
        <authorList>
            <person name="Magalhaes I.L.F."/>
            <person name="Oliveira U."/>
            <person name="Santos F.R."/>
            <person name="Vidigal T.H.D.A."/>
            <person name="Brescovit A.D."/>
            <person name="Santos A.J."/>
        </authorList>
    </citation>
    <scope>NUCLEOTIDE SEQUENCE</scope>
    <source>
        <tissue evidence="2">Shoot tissue taken approximately 20 cm above the soil surface</tissue>
    </source>
</reference>
<reference evidence="2" key="2">
    <citation type="journal article" date="2015" name="Data Brief">
        <title>Shoot transcriptome of the giant reed, Arundo donax.</title>
        <authorList>
            <person name="Barrero R.A."/>
            <person name="Guerrero F.D."/>
            <person name="Moolhuijzen P."/>
            <person name="Goolsby J.A."/>
            <person name="Tidwell J."/>
            <person name="Bellgard S.E."/>
            <person name="Bellgard M.I."/>
        </authorList>
    </citation>
    <scope>NUCLEOTIDE SEQUENCE</scope>
    <source>
        <tissue evidence="2">Shoot tissue taken approximately 20 cm above the soil surface</tissue>
    </source>
</reference>
<name>A0A0A9B4M4_ARUDO</name>
<keyword evidence="1" id="KW-0812">Transmembrane</keyword>
<dbReference type="AlphaFoldDB" id="A0A0A9B4M4"/>
<keyword evidence="1" id="KW-0472">Membrane</keyword>